<dbReference type="SUPFAM" id="SSF46785">
    <property type="entry name" value="Winged helix' DNA-binding domain"/>
    <property type="match status" value="1"/>
</dbReference>
<dbReference type="PANTHER" id="PTHR30136">
    <property type="entry name" value="HELIX-TURN-HELIX TRANSCRIPTIONAL REGULATOR, ICLR FAMILY"/>
    <property type="match status" value="1"/>
</dbReference>
<feature type="domain" description="HTH iclR-type" evidence="4">
    <location>
        <begin position="6"/>
        <end position="67"/>
    </location>
</feature>
<reference evidence="7" key="1">
    <citation type="journal article" date="2019" name="Int. J. Syst. Evol. Microbiol.">
        <title>The Global Catalogue of Microorganisms (GCM) 10K type strain sequencing project: providing services to taxonomists for standard genome sequencing and annotation.</title>
        <authorList>
            <consortium name="The Broad Institute Genomics Platform"/>
            <consortium name="The Broad Institute Genome Sequencing Center for Infectious Disease"/>
            <person name="Wu L."/>
            <person name="Ma J."/>
        </authorList>
    </citation>
    <scope>NUCLEOTIDE SEQUENCE [LARGE SCALE GENOMIC DNA]</scope>
    <source>
        <strain evidence="7">CGMCC 4.7641</strain>
    </source>
</reference>
<dbReference type="InterPro" id="IPR029016">
    <property type="entry name" value="GAF-like_dom_sf"/>
</dbReference>
<evidence type="ECO:0000256" key="1">
    <source>
        <dbReference type="ARBA" id="ARBA00023015"/>
    </source>
</evidence>
<evidence type="ECO:0000313" key="6">
    <source>
        <dbReference type="EMBL" id="MFD2471976.1"/>
    </source>
</evidence>
<dbReference type="InterPro" id="IPR005471">
    <property type="entry name" value="Tscrpt_reg_IclR_N"/>
</dbReference>
<evidence type="ECO:0000259" key="5">
    <source>
        <dbReference type="PROSITE" id="PS51078"/>
    </source>
</evidence>
<dbReference type="SUPFAM" id="SSF55781">
    <property type="entry name" value="GAF domain-like"/>
    <property type="match status" value="1"/>
</dbReference>
<dbReference type="PANTHER" id="PTHR30136:SF24">
    <property type="entry name" value="HTH-TYPE TRANSCRIPTIONAL REPRESSOR ALLR"/>
    <property type="match status" value="1"/>
</dbReference>
<dbReference type="InterPro" id="IPR036388">
    <property type="entry name" value="WH-like_DNA-bd_sf"/>
</dbReference>
<protein>
    <submittedName>
        <fullName evidence="6">IclR family transcriptional regulator</fullName>
    </submittedName>
</protein>
<dbReference type="Gene3D" id="1.10.10.10">
    <property type="entry name" value="Winged helix-like DNA-binding domain superfamily/Winged helix DNA-binding domain"/>
    <property type="match status" value="1"/>
</dbReference>
<sequence length="270" mass="29134">MSPRGESMIERVVRVLEAVKDTSSARTASEIARCTGIPVPSAHRIVAELTRLGILERDADRRIRIGVRLWEIAARSAGLPTLRESALPYLEDLRAVVQAPTLLSVLDHNDVLNVDTLSARQAGATNVTQPGVRLPALSSSPGIVLVAFAPPSVRDEILSSAKIVRFTEHSVVDRAEVARIVHEARRVGHVVARRWISLDSTGIAVPILADDRTALAALSVTVPFAADAAAELLPALHTTARGISRAYRLHSPDPRIASLLRQIRRAVELG</sequence>
<evidence type="ECO:0000259" key="4">
    <source>
        <dbReference type="PROSITE" id="PS51077"/>
    </source>
</evidence>
<dbReference type="EMBL" id="JBHUKS010000026">
    <property type="protein sequence ID" value="MFD2471976.1"/>
    <property type="molecule type" value="Genomic_DNA"/>
</dbReference>
<keyword evidence="2" id="KW-0238">DNA-binding</keyword>
<dbReference type="PROSITE" id="PS51077">
    <property type="entry name" value="HTH_ICLR"/>
    <property type="match status" value="1"/>
</dbReference>
<evidence type="ECO:0000256" key="3">
    <source>
        <dbReference type="ARBA" id="ARBA00023163"/>
    </source>
</evidence>
<proteinExistence type="predicted"/>
<dbReference type="PROSITE" id="PS51078">
    <property type="entry name" value="ICLR_ED"/>
    <property type="match status" value="1"/>
</dbReference>
<name>A0ABW5HFW3_9PSEU</name>
<dbReference type="Pfam" id="PF09339">
    <property type="entry name" value="HTH_IclR"/>
    <property type="match status" value="1"/>
</dbReference>
<dbReference type="SMART" id="SM00346">
    <property type="entry name" value="HTH_ICLR"/>
    <property type="match status" value="1"/>
</dbReference>
<dbReference type="RefSeq" id="WP_378309277.1">
    <property type="nucleotide sequence ID" value="NZ_JBHUKS010000026.1"/>
</dbReference>
<evidence type="ECO:0000256" key="2">
    <source>
        <dbReference type="ARBA" id="ARBA00023125"/>
    </source>
</evidence>
<accession>A0ABW5HFW3</accession>
<dbReference type="InterPro" id="IPR036390">
    <property type="entry name" value="WH_DNA-bd_sf"/>
</dbReference>
<keyword evidence="1" id="KW-0805">Transcription regulation</keyword>
<evidence type="ECO:0000313" key="7">
    <source>
        <dbReference type="Proteomes" id="UP001597483"/>
    </source>
</evidence>
<dbReference type="Pfam" id="PF01614">
    <property type="entry name" value="IclR_C"/>
    <property type="match status" value="1"/>
</dbReference>
<gene>
    <name evidence="6" type="ORF">ACFSVL_31590</name>
</gene>
<feature type="domain" description="IclR-ED" evidence="5">
    <location>
        <begin position="68"/>
        <end position="249"/>
    </location>
</feature>
<organism evidence="6 7">
    <name type="scientific">Amycolatopsis silviterrae</name>
    <dbReference type="NCBI Taxonomy" id="1656914"/>
    <lineage>
        <taxon>Bacteria</taxon>
        <taxon>Bacillati</taxon>
        <taxon>Actinomycetota</taxon>
        <taxon>Actinomycetes</taxon>
        <taxon>Pseudonocardiales</taxon>
        <taxon>Pseudonocardiaceae</taxon>
        <taxon>Amycolatopsis</taxon>
    </lineage>
</organism>
<keyword evidence="7" id="KW-1185">Reference proteome</keyword>
<keyword evidence="3" id="KW-0804">Transcription</keyword>
<dbReference type="InterPro" id="IPR050707">
    <property type="entry name" value="HTH_MetabolicPath_Reg"/>
</dbReference>
<dbReference type="InterPro" id="IPR014757">
    <property type="entry name" value="Tscrpt_reg_IclR_C"/>
</dbReference>
<dbReference type="Proteomes" id="UP001597483">
    <property type="component" value="Unassembled WGS sequence"/>
</dbReference>
<dbReference type="Gene3D" id="3.30.450.40">
    <property type="match status" value="1"/>
</dbReference>
<comment type="caution">
    <text evidence="6">The sequence shown here is derived from an EMBL/GenBank/DDBJ whole genome shotgun (WGS) entry which is preliminary data.</text>
</comment>